<sequence>MKYYLNGLFIFVYLVITFGFGAPALVSASDTIAVIAGFAWLGATPVVLYYWIRLAFKKKAEPVEV</sequence>
<gene>
    <name evidence="2" type="ORF">Hena1_00690</name>
</gene>
<accession>A0A6B9J5T5</accession>
<evidence type="ECO:0000256" key="1">
    <source>
        <dbReference type="SAM" id="Phobius"/>
    </source>
</evidence>
<keyword evidence="1" id="KW-0812">Transmembrane</keyword>
<feature type="transmembrane region" description="Helical" evidence="1">
    <location>
        <begin position="32"/>
        <end position="52"/>
    </location>
</feature>
<dbReference type="Proteomes" id="UP000433183">
    <property type="component" value="Segment"/>
</dbReference>
<dbReference type="EMBL" id="MN732867">
    <property type="protein sequence ID" value="QGZ16245.1"/>
    <property type="molecule type" value="Genomic_DNA"/>
</dbReference>
<organism evidence="2 3">
    <name type="scientific">Erwinia phage Hena1</name>
    <dbReference type="NCBI Taxonomy" id="2678601"/>
    <lineage>
        <taxon>Viruses</taxon>
        <taxon>Duplodnaviria</taxon>
        <taxon>Heunggongvirae</taxon>
        <taxon>Uroviricota</taxon>
        <taxon>Caudoviricetes</taxon>
        <taxon>Vequintavirinae</taxon>
        <taxon>Henunavirus</taxon>
        <taxon>Henunavirus hena1</taxon>
    </lineage>
</organism>
<name>A0A6B9J5T5_9CAUD</name>
<evidence type="ECO:0000313" key="3">
    <source>
        <dbReference type="Proteomes" id="UP000433183"/>
    </source>
</evidence>
<feature type="transmembrane region" description="Helical" evidence="1">
    <location>
        <begin position="7"/>
        <end position="26"/>
    </location>
</feature>
<evidence type="ECO:0000313" key="2">
    <source>
        <dbReference type="EMBL" id="QGZ16245.1"/>
    </source>
</evidence>
<keyword evidence="1" id="KW-1133">Transmembrane helix</keyword>
<proteinExistence type="predicted"/>
<keyword evidence="1" id="KW-0472">Membrane</keyword>
<keyword evidence="3" id="KW-1185">Reference proteome</keyword>
<reference evidence="2 3" key="1">
    <citation type="submission" date="2019-11" db="EMBL/GenBank/DDBJ databases">
        <title>Characterization of a new Erwinia amylovora bacteriophage.</title>
        <authorList>
            <person name="Valentovich L.N."/>
            <person name="Akhremchuk A.E."/>
            <person name="Besarab N.V."/>
            <person name="Lagonenko A.L."/>
        </authorList>
    </citation>
    <scope>NUCLEOTIDE SEQUENCE [LARGE SCALE GENOMIC DNA]</scope>
</reference>
<protein>
    <submittedName>
        <fullName evidence="2">Putative membrane protein</fullName>
    </submittedName>
</protein>